<dbReference type="GO" id="GO:0003700">
    <property type="term" value="F:DNA-binding transcription factor activity"/>
    <property type="evidence" value="ECO:0007669"/>
    <property type="project" value="InterPro"/>
</dbReference>
<evidence type="ECO:0000313" key="6">
    <source>
        <dbReference type="EMBL" id="OYD49315.1"/>
    </source>
</evidence>
<dbReference type="CDD" id="cd08473">
    <property type="entry name" value="PBP2_CrgA_like_4"/>
    <property type="match status" value="1"/>
</dbReference>
<dbReference type="Gene3D" id="3.40.190.290">
    <property type="match status" value="1"/>
</dbReference>
<dbReference type="FunFam" id="1.10.10.10:FF:000001">
    <property type="entry name" value="LysR family transcriptional regulator"/>
    <property type="match status" value="1"/>
</dbReference>
<evidence type="ECO:0000256" key="4">
    <source>
        <dbReference type="ARBA" id="ARBA00023163"/>
    </source>
</evidence>
<evidence type="ECO:0000256" key="1">
    <source>
        <dbReference type="ARBA" id="ARBA00009437"/>
    </source>
</evidence>
<keyword evidence="3" id="KW-0238">DNA-binding</keyword>
<proteinExistence type="inferred from homology"/>
<keyword evidence="4" id="KW-0804">Transcription</keyword>
<dbReference type="Pfam" id="PF00126">
    <property type="entry name" value="HTH_1"/>
    <property type="match status" value="1"/>
</dbReference>
<evidence type="ECO:0000313" key="7">
    <source>
        <dbReference type="Proteomes" id="UP000215441"/>
    </source>
</evidence>
<evidence type="ECO:0000256" key="2">
    <source>
        <dbReference type="ARBA" id="ARBA00023015"/>
    </source>
</evidence>
<name>A0A235ELH1_9BURK</name>
<dbReference type="InterPro" id="IPR005119">
    <property type="entry name" value="LysR_subst-bd"/>
</dbReference>
<accession>A0A235ELH1</accession>
<comment type="caution">
    <text evidence="6">The sequence shown here is derived from an EMBL/GenBank/DDBJ whole genome shotgun (WGS) entry which is preliminary data.</text>
</comment>
<feature type="domain" description="HTH lysR-type" evidence="5">
    <location>
        <begin position="1"/>
        <end position="59"/>
    </location>
</feature>
<gene>
    <name evidence="6" type="ORF">CBY09_16015</name>
</gene>
<dbReference type="Pfam" id="PF03466">
    <property type="entry name" value="LysR_substrate"/>
    <property type="match status" value="1"/>
</dbReference>
<dbReference type="SUPFAM" id="SSF46785">
    <property type="entry name" value="Winged helix' DNA-binding domain"/>
    <property type="match status" value="1"/>
</dbReference>
<comment type="similarity">
    <text evidence="1">Belongs to the LysR transcriptional regulatory family.</text>
</comment>
<reference evidence="6 7" key="1">
    <citation type="submission" date="2017-07" db="EMBL/GenBank/DDBJ databases">
        <title>Acidovorax KNDSW TSA 6 genome sequence and assembly.</title>
        <authorList>
            <person name="Mayilraj S."/>
        </authorList>
    </citation>
    <scope>NUCLEOTIDE SEQUENCE [LARGE SCALE GENOMIC DNA]</scope>
    <source>
        <strain evidence="6 7">KNDSW-TSA6</strain>
    </source>
</reference>
<dbReference type="InterPro" id="IPR036390">
    <property type="entry name" value="WH_DNA-bd_sf"/>
</dbReference>
<dbReference type="RefSeq" id="WP_094290730.1">
    <property type="nucleotide sequence ID" value="NZ_JAMXHW010000012.1"/>
</dbReference>
<dbReference type="GO" id="GO:0043565">
    <property type="term" value="F:sequence-specific DNA binding"/>
    <property type="evidence" value="ECO:0007669"/>
    <property type="project" value="TreeGrafter"/>
</dbReference>
<dbReference type="OrthoDB" id="5671700at2"/>
<evidence type="ECO:0000259" key="5">
    <source>
        <dbReference type="PROSITE" id="PS50931"/>
    </source>
</evidence>
<dbReference type="PANTHER" id="PTHR30537">
    <property type="entry name" value="HTH-TYPE TRANSCRIPTIONAL REGULATOR"/>
    <property type="match status" value="1"/>
</dbReference>
<dbReference type="AlphaFoldDB" id="A0A235ELH1"/>
<dbReference type="EMBL" id="NOIG01000010">
    <property type="protein sequence ID" value="OYD49315.1"/>
    <property type="molecule type" value="Genomic_DNA"/>
</dbReference>
<dbReference type="Proteomes" id="UP000215441">
    <property type="component" value="Unassembled WGS sequence"/>
</dbReference>
<keyword evidence="7" id="KW-1185">Reference proteome</keyword>
<dbReference type="InterPro" id="IPR058163">
    <property type="entry name" value="LysR-type_TF_proteobact-type"/>
</dbReference>
<dbReference type="InterPro" id="IPR036388">
    <property type="entry name" value="WH-like_DNA-bd_sf"/>
</dbReference>
<evidence type="ECO:0000256" key="3">
    <source>
        <dbReference type="ARBA" id="ARBA00023125"/>
    </source>
</evidence>
<protein>
    <submittedName>
        <fullName evidence="6">LysR family transcriptional regulator</fullName>
    </submittedName>
</protein>
<keyword evidence="2" id="KW-0805">Transcription regulation</keyword>
<dbReference type="PROSITE" id="PS50931">
    <property type="entry name" value="HTH_LYSR"/>
    <property type="match status" value="1"/>
</dbReference>
<dbReference type="GO" id="GO:0006351">
    <property type="term" value="P:DNA-templated transcription"/>
    <property type="evidence" value="ECO:0007669"/>
    <property type="project" value="TreeGrafter"/>
</dbReference>
<dbReference type="PANTHER" id="PTHR30537:SF31">
    <property type="entry name" value="TRANSCRIPTIONAL REGULATOR, LYSR FAMILY"/>
    <property type="match status" value="1"/>
</dbReference>
<dbReference type="SUPFAM" id="SSF53850">
    <property type="entry name" value="Periplasmic binding protein-like II"/>
    <property type="match status" value="1"/>
</dbReference>
<dbReference type="Gene3D" id="1.10.10.10">
    <property type="entry name" value="Winged helix-like DNA-binding domain superfamily/Winged helix DNA-binding domain"/>
    <property type="match status" value="1"/>
</dbReference>
<sequence>MQDLNDMLYFAEVVERGGFAAAGRALGIPKSRLSRRVSDLETHLGVRLLQRTTRKLSLTEVGEAYLRHCQAMRESAQAAADTVAQVQTVPRGTIRVSCPVTLAQTVVAELIPRFLASCPEVRIDMLVSNRAVNLVEEGIDVALRVRPSVDDSGSMVVKRLDHTTQILVASPELLIRQGTPKTLEDLAQLDSIAMSAPDGRSTWNLIGPGGVHQVVQHTPRYVADDLLTLKFAAVAGTGVCWMPDYMCQDEMRERKLVRVLPDWAPAPAIVHAVFPSRRGLSPAVRRFLDFLGEAMPGRSSLSTRQALQGMDGADI</sequence>
<dbReference type="InterPro" id="IPR000847">
    <property type="entry name" value="LysR_HTH_N"/>
</dbReference>
<organism evidence="6 7">
    <name type="scientific">Acidovorax kalamii</name>
    <dbReference type="NCBI Taxonomy" id="2004485"/>
    <lineage>
        <taxon>Bacteria</taxon>
        <taxon>Pseudomonadati</taxon>
        <taxon>Pseudomonadota</taxon>
        <taxon>Betaproteobacteria</taxon>
        <taxon>Burkholderiales</taxon>
        <taxon>Comamonadaceae</taxon>
        <taxon>Acidovorax</taxon>
    </lineage>
</organism>